<feature type="region of interest" description="Disordered" evidence="1">
    <location>
        <begin position="19"/>
        <end position="76"/>
    </location>
</feature>
<protein>
    <submittedName>
        <fullName evidence="2">Uncharacterized protein</fullName>
    </submittedName>
</protein>
<sequence length="119" mass="13219">MAKMCERWTWDWQTSSSPARLAWSPSTRSRSLRSEKRCRHGGVSKFGRQRPGLIEDTARTRGVPNHGFNADGSARDGTIHTENFGYPIGTRGENSVEVILNPDGSLRTAYPVFGADQIP</sequence>
<feature type="compositionally biased region" description="Polar residues" evidence="1">
    <location>
        <begin position="19"/>
        <end position="29"/>
    </location>
</feature>
<evidence type="ECO:0000256" key="1">
    <source>
        <dbReference type="SAM" id="MobiDB-lite"/>
    </source>
</evidence>
<organism evidence="2 3">
    <name type="scientific">Polymorphospora rubra</name>
    <dbReference type="NCBI Taxonomy" id="338584"/>
    <lineage>
        <taxon>Bacteria</taxon>
        <taxon>Bacillati</taxon>
        <taxon>Actinomycetota</taxon>
        <taxon>Actinomycetes</taxon>
        <taxon>Micromonosporales</taxon>
        <taxon>Micromonosporaceae</taxon>
        <taxon>Polymorphospora</taxon>
    </lineage>
</organism>
<keyword evidence="3" id="KW-1185">Reference proteome</keyword>
<dbReference type="KEGG" id="pry:Prubr_59330"/>
<name>A0A810N5V1_9ACTN</name>
<dbReference type="EMBL" id="AP023359">
    <property type="protein sequence ID" value="BCJ68912.1"/>
    <property type="molecule type" value="Genomic_DNA"/>
</dbReference>
<accession>A0A810N5V1</accession>
<gene>
    <name evidence="2" type="ORF">Prubr_59330</name>
</gene>
<reference evidence="2" key="1">
    <citation type="submission" date="2020-08" db="EMBL/GenBank/DDBJ databases">
        <title>Whole genome shotgun sequence of Polymorphospora rubra NBRC 101157.</title>
        <authorList>
            <person name="Komaki H."/>
            <person name="Tamura T."/>
        </authorList>
    </citation>
    <scope>NUCLEOTIDE SEQUENCE</scope>
    <source>
        <strain evidence="2">NBRC 101157</strain>
    </source>
</reference>
<evidence type="ECO:0000313" key="2">
    <source>
        <dbReference type="EMBL" id="BCJ68912.1"/>
    </source>
</evidence>
<proteinExistence type="predicted"/>
<evidence type="ECO:0000313" key="3">
    <source>
        <dbReference type="Proteomes" id="UP000680866"/>
    </source>
</evidence>
<dbReference type="AlphaFoldDB" id="A0A810N5V1"/>
<dbReference type="Proteomes" id="UP000680866">
    <property type="component" value="Chromosome"/>
</dbReference>